<evidence type="ECO:0000313" key="1">
    <source>
        <dbReference type="EMBL" id="KAJ5095324.1"/>
    </source>
</evidence>
<dbReference type="RefSeq" id="XP_056510875.1">
    <property type="nucleotide sequence ID" value="XM_056655262.1"/>
</dbReference>
<comment type="caution">
    <text evidence="1">The sequence shown here is derived from an EMBL/GenBank/DDBJ whole genome shotgun (WGS) entry which is preliminary data.</text>
</comment>
<reference evidence="1" key="2">
    <citation type="journal article" date="2023" name="IMA Fungus">
        <title>Comparative genomic study of the Penicillium genus elucidates a diverse pangenome and 15 lateral gene transfer events.</title>
        <authorList>
            <person name="Petersen C."/>
            <person name="Sorensen T."/>
            <person name="Nielsen M.R."/>
            <person name="Sondergaard T.E."/>
            <person name="Sorensen J.L."/>
            <person name="Fitzpatrick D.A."/>
            <person name="Frisvad J.C."/>
            <person name="Nielsen K.L."/>
        </authorList>
    </citation>
    <scope>NUCLEOTIDE SEQUENCE</scope>
    <source>
        <strain evidence="1">IBT 34128</strain>
    </source>
</reference>
<dbReference type="OrthoDB" id="4367773at2759"/>
<accession>A0A9W9K6W6</accession>
<dbReference type="Proteomes" id="UP001141434">
    <property type="component" value="Unassembled WGS sequence"/>
</dbReference>
<reference evidence="1" key="1">
    <citation type="submission" date="2022-11" db="EMBL/GenBank/DDBJ databases">
        <authorList>
            <person name="Petersen C."/>
        </authorList>
    </citation>
    <scope>NUCLEOTIDE SEQUENCE</scope>
    <source>
        <strain evidence="1">IBT 34128</strain>
    </source>
</reference>
<protein>
    <recommendedName>
        <fullName evidence="3">F-box domain-containing protein</fullName>
    </recommendedName>
</protein>
<sequence>MQAPSLRYFSLDNRLLDEEETGKFLTSIDFANFLESVPSITHLELLIGWRSVIDEGIFHRIILRPNLEMLSLGQDIPLRWETIARIANELPQTRLFPALRYLDIAAEDKVLRFLLPKLVNLQGVSLNQTNPSLHPGDHVLGTLSSCSRMEDIVFESDHTTVITNTFLKLAANCPELRKFELGDTCQCDHGFTDGLLETLASRWKYLTTLNFPFAAKLSIGSLVSLARHCPRLYDVKLMADLELHDLAHESTDITFPCLDALELGHITTSMLQSDRDAMKCRDQISGLLDDRFPLLYTFRFTPRTDNEHSRILQRAMNHHFRTTRSAAVDLRPTPVVSKLTRRLIEPIAGSRYNPTF</sequence>
<organism evidence="1 2">
    <name type="scientific">Penicillium alfredii</name>
    <dbReference type="NCBI Taxonomy" id="1506179"/>
    <lineage>
        <taxon>Eukaryota</taxon>
        <taxon>Fungi</taxon>
        <taxon>Dikarya</taxon>
        <taxon>Ascomycota</taxon>
        <taxon>Pezizomycotina</taxon>
        <taxon>Eurotiomycetes</taxon>
        <taxon>Eurotiomycetidae</taxon>
        <taxon>Eurotiales</taxon>
        <taxon>Aspergillaceae</taxon>
        <taxon>Penicillium</taxon>
    </lineage>
</organism>
<evidence type="ECO:0000313" key="2">
    <source>
        <dbReference type="Proteomes" id="UP001141434"/>
    </source>
</evidence>
<dbReference type="InterPro" id="IPR032675">
    <property type="entry name" value="LRR_dom_sf"/>
</dbReference>
<dbReference type="AlphaFoldDB" id="A0A9W9K6W6"/>
<dbReference type="Gene3D" id="3.80.10.10">
    <property type="entry name" value="Ribonuclease Inhibitor"/>
    <property type="match status" value="1"/>
</dbReference>
<gene>
    <name evidence="1" type="ORF">NUU61_004680</name>
</gene>
<dbReference type="EMBL" id="JAPMSZ010000007">
    <property type="protein sequence ID" value="KAJ5095324.1"/>
    <property type="molecule type" value="Genomic_DNA"/>
</dbReference>
<keyword evidence="2" id="KW-1185">Reference proteome</keyword>
<dbReference type="SUPFAM" id="SSF52047">
    <property type="entry name" value="RNI-like"/>
    <property type="match status" value="1"/>
</dbReference>
<evidence type="ECO:0008006" key="3">
    <source>
        <dbReference type="Google" id="ProtNLM"/>
    </source>
</evidence>
<dbReference type="GeneID" id="81394430"/>
<name>A0A9W9K6W6_9EURO</name>
<proteinExistence type="predicted"/>